<feature type="transmembrane region" description="Helical" evidence="10">
    <location>
        <begin position="133"/>
        <end position="155"/>
    </location>
</feature>
<protein>
    <recommendedName>
        <fullName evidence="10">Odorant receptor</fullName>
    </recommendedName>
</protein>
<evidence type="ECO:0000256" key="9">
    <source>
        <dbReference type="ARBA" id="ARBA00023224"/>
    </source>
</evidence>
<evidence type="ECO:0000256" key="4">
    <source>
        <dbReference type="ARBA" id="ARBA00022692"/>
    </source>
</evidence>
<evidence type="ECO:0000256" key="8">
    <source>
        <dbReference type="ARBA" id="ARBA00023170"/>
    </source>
</evidence>
<comment type="similarity">
    <text evidence="10">Belongs to the insect chemoreceptor superfamily. Heteromeric odorant receptor channel (TC 1.A.69) family.</text>
</comment>
<name>A0AAW0ZP15_9HYME</name>
<dbReference type="Proteomes" id="UP001432146">
    <property type="component" value="Unassembled WGS sequence"/>
</dbReference>
<dbReference type="GO" id="GO:0004984">
    <property type="term" value="F:olfactory receptor activity"/>
    <property type="evidence" value="ECO:0007669"/>
    <property type="project" value="InterPro"/>
</dbReference>
<feature type="transmembrane region" description="Helical" evidence="10">
    <location>
        <begin position="307"/>
        <end position="328"/>
    </location>
</feature>
<dbReference type="GO" id="GO:0005549">
    <property type="term" value="F:odorant binding"/>
    <property type="evidence" value="ECO:0007669"/>
    <property type="project" value="InterPro"/>
</dbReference>
<dbReference type="GO" id="GO:0007165">
    <property type="term" value="P:signal transduction"/>
    <property type="evidence" value="ECO:0007669"/>
    <property type="project" value="UniProtKB-KW"/>
</dbReference>
<evidence type="ECO:0000256" key="1">
    <source>
        <dbReference type="ARBA" id="ARBA00004651"/>
    </source>
</evidence>
<keyword evidence="3 10" id="KW-0716">Sensory transduction</keyword>
<evidence type="ECO:0000256" key="10">
    <source>
        <dbReference type="RuleBase" id="RU351113"/>
    </source>
</evidence>
<gene>
    <name evidence="11" type="ORF">QLX08_007738</name>
</gene>
<dbReference type="GO" id="GO:0005886">
    <property type="term" value="C:plasma membrane"/>
    <property type="evidence" value="ECO:0007669"/>
    <property type="project" value="UniProtKB-SubCell"/>
</dbReference>
<feature type="transmembrane region" description="Helical" evidence="10">
    <location>
        <begin position="48"/>
        <end position="66"/>
    </location>
</feature>
<evidence type="ECO:0000256" key="5">
    <source>
        <dbReference type="ARBA" id="ARBA00022725"/>
    </source>
</evidence>
<comment type="caution">
    <text evidence="10">Lacks conserved residue(s) required for the propagation of feature annotation.</text>
</comment>
<evidence type="ECO:0000313" key="11">
    <source>
        <dbReference type="EMBL" id="KAK9299116.1"/>
    </source>
</evidence>
<comment type="caution">
    <text evidence="11">The sequence shown here is derived from an EMBL/GenBank/DDBJ whole genome shotgun (WGS) entry which is preliminary data.</text>
</comment>
<dbReference type="AlphaFoldDB" id="A0AAW0ZP15"/>
<comment type="subcellular location">
    <subcellularLocation>
        <location evidence="1 10">Cell membrane</location>
        <topology evidence="1 10">Multi-pass membrane protein</topology>
    </subcellularLocation>
</comment>
<keyword evidence="9 10" id="KW-0807">Transducer</keyword>
<dbReference type="PANTHER" id="PTHR21137:SF35">
    <property type="entry name" value="ODORANT RECEPTOR 19A-RELATED"/>
    <property type="match status" value="1"/>
</dbReference>
<reference evidence="11 12" key="1">
    <citation type="submission" date="2024-05" db="EMBL/GenBank/DDBJ databases">
        <title>The nuclear and mitochondrial genome assemblies of Tetragonisca angustula (Apidae: Meliponini), a tiny yet remarkable pollinator in the Neotropics.</title>
        <authorList>
            <person name="Ferrari R."/>
            <person name="Ricardo P.C."/>
            <person name="Dias F.C."/>
            <person name="Araujo N.S."/>
            <person name="Soares D.O."/>
            <person name="Zhou Q.-S."/>
            <person name="Zhu C.-D."/>
            <person name="Coutinho L."/>
            <person name="Airas M.C."/>
            <person name="Batista T.M."/>
        </authorList>
    </citation>
    <scope>NUCLEOTIDE SEQUENCE [LARGE SCALE GENOMIC DNA]</scope>
    <source>
        <strain evidence="11">ASF017062</strain>
        <tissue evidence="11">Abdomen</tissue>
    </source>
</reference>
<feature type="transmembrane region" description="Helical" evidence="10">
    <location>
        <begin position="189"/>
        <end position="220"/>
    </location>
</feature>
<keyword evidence="5 10" id="KW-0552">Olfaction</keyword>
<dbReference type="InterPro" id="IPR004117">
    <property type="entry name" value="7tm6_olfct_rcpt"/>
</dbReference>
<evidence type="ECO:0000256" key="7">
    <source>
        <dbReference type="ARBA" id="ARBA00023136"/>
    </source>
</evidence>
<evidence type="ECO:0000256" key="2">
    <source>
        <dbReference type="ARBA" id="ARBA00022475"/>
    </source>
</evidence>
<keyword evidence="6 10" id="KW-1133">Transmembrane helix</keyword>
<proteinExistence type="inferred from homology"/>
<sequence length="398" mass="45195">MSRTRSADEGIKHATWIVHPLLSALGAWPVNATSSVLSKSLKWCLIFLTYFLQFAVMIPSTLFVILKVKNGRNRIKLIMPHFNSACQLCKYTVLLRRSNEFRKLLDDLKEDWSNATKEDQWILRTKSSIGHKVMLSIGILIYTGGVSLRTIIPLLKGKIVLPNNMTIRRLPCPGYFVFFNEQRTPNYEIIFVLQVVCGLVNYTTLCGTVGLCAMLCLHMCSMLRILANRMIELSNQSNTDEKAVQEKVIDIVERQIKIKRFLNNAERITSYFYSIGISDEVIIACILGYCIIMEWENSNVASLVTYFLLQMTNVTTMFTSCYIGQLLIDEASIVKKVSNTLDWYRLPVKTARSLIMIIITSNCPIKVTAANIVDMSLATFTDIIKTAMGYFNVLRSTI</sequence>
<organism evidence="11 12">
    <name type="scientific">Tetragonisca angustula</name>
    <dbReference type="NCBI Taxonomy" id="166442"/>
    <lineage>
        <taxon>Eukaryota</taxon>
        <taxon>Metazoa</taxon>
        <taxon>Ecdysozoa</taxon>
        <taxon>Arthropoda</taxon>
        <taxon>Hexapoda</taxon>
        <taxon>Insecta</taxon>
        <taxon>Pterygota</taxon>
        <taxon>Neoptera</taxon>
        <taxon>Endopterygota</taxon>
        <taxon>Hymenoptera</taxon>
        <taxon>Apocrita</taxon>
        <taxon>Aculeata</taxon>
        <taxon>Apoidea</taxon>
        <taxon>Anthophila</taxon>
        <taxon>Apidae</taxon>
        <taxon>Tetragonisca</taxon>
    </lineage>
</organism>
<keyword evidence="4 10" id="KW-0812">Transmembrane</keyword>
<dbReference type="PANTHER" id="PTHR21137">
    <property type="entry name" value="ODORANT RECEPTOR"/>
    <property type="match status" value="1"/>
</dbReference>
<keyword evidence="7 10" id="KW-0472">Membrane</keyword>
<keyword evidence="8 10" id="KW-0675">Receptor</keyword>
<dbReference type="EMBL" id="JAWNGG020000155">
    <property type="protein sequence ID" value="KAK9299116.1"/>
    <property type="molecule type" value="Genomic_DNA"/>
</dbReference>
<accession>A0AAW0ZP15</accession>
<evidence type="ECO:0000256" key="3">
    <source>
        <dbReference type="ARBA" id="ARBA00022606"/>
    </source>
</evidence>
<evidence type="ECO:0000256" key="6">
    <source>
        <dbReference type="ARBA" id="ARBA00022989"/>
    </source>
</evidence>
<feature type="transmembrane region" description="Helical" evidence="10">
    <location>
        <begin position="270"/>
        <end position="295"/>
    </location>
</feature>
<dbReference type="Pfam" id="PF02949">
    <property type="entry name" value="7tm_6"/>
    <property type="match status" value="1"/>
</dbReference>
<keyword evidence="12" id="KW-1185">Reference proteome</keyword>
<keyword evidence="2" id="KW-1003">Cell membrane</keyword>
<evidence type="ECO:0000313" key="12">
    <source>
        <dbReference type="Proteomes" id="UP001432146"/>
    </source>
</evidence>